<sequence length="307" mass="33379">MNCHFVEYKLLDRRNGPLAFLLSLIISSLLSEALGLGSGEARAAQKIYFVDHEEWLCDRANHNKWNPAQVERLLASKMITTDQWFKTVVELGYGPAGVETATLARPVLHSLHLLLKKKVDEKLAVQAMRARAAAKDMAAGKQLEAATTLVDAADRAMAAAEIRTESTTIEAAAGQTRCDAADQETQLIQHRTDGALREEEPANLGYNSAKGGALHSLHLLLKKKVDETLEAQPKRAKAAAKTLAAERELAGDIRTEGATLEIAAGRSRVDHAEQEMVSVDMRTGVATLEAVCSDLYVGTEWVVSDVQ</sequence>
<dbReference type="Proteomes" id="UP000326924">
    <property type="component" value="Unassembled WGS sequence"/>
</dbReference>
<dbReference type="AlphaFoldDB" id="A0A5J5EJG8"/>
<dbReference type="InParanoid" id="A0A5J5EJG8"/>
<organism evidence="1 2">
    <name type="scientific">Sphaerosporella brunnea</name>
    <dbReference type="NCBI Taxonomy" id="1250544"/>
    <lineage>
        <taxon>Eukaryota</taxon>
        <taxon>Fungi</taxon>
        <taxon>Dikarya</taxon>
        <taxon>Ascomycota</taxon>
        <taxon>Pezizomycotina</taxon>
        <taxon>Pezizomycetes</taxon>
        <taxon>Pezizales</taxon>
        <taxon>Pyronemataceae</taxon>
        <taxon>Sphaerosporella</taxon>
    </lineage>
</organism>
<reference evidence="1 2" key="1">
    <citation type="submission" date="2019-09" db="EMBL/GenBank/DDBJ databases">
        <title>Draft genome of the ectomycorrhizal ascomycete Sphaerosporella brunnea.</title>
        <authorList>
            <consortium name="DOE Joint Genome Institute"/>
            <person name="Benucci G.M."/>
            <person name="Marozzi G."/>
            <person name="Antonielli L."/>
            <person name="Sanchez S."/>
            <person name="Marco P."/>
            <person name="Wang X."/>
            <person name="Falini L.B."/>
            <person name="Barry K."/>
            <person name="Haridas S."/>
            <person name="Lipzen A."/>
            <person name="Labutti K."/>
            <person name="Grigoriev I.V."/>
            <person name="Murat C."/>
            <person name="Martin F."/>
            <person name="Albertini E."/>
            <person name="Donnini D."/>
            <person name="Bonito G."/>
        </authorList>
    </citation>
    <scope>NUCLEOTIDE SEQUENCE [LARGE SCALE GENOMIC DNA]</scope>
    <source>
        <strain evidence="1 2">Sb_GMNB300</strain>
    </source>
</reference>
<comment type="caution">
    <text evidence="1">The sequence shown here is derived from an EMBL/GenBank/DDBJ whole genome shotgun (WGS) entry which is preliminary data.</text>
</comment>
<accession>A0A5J5EJG8</accession>
<dbReference type="EMBL" id="VXIS01000241">
    <property type="protein sequence ID" value="KAA8895835.1"/>
    <property type="molecule type" value="Genomic_DNA"/>
</dbReference>
<protein>
    <submittedName>
        <fullName evidence="1">Uncharacterized protein</fullName>
    </submittedName>
</protein>
<gene>
    <name evidence="1" type="ORF">FN846DRAFT_911312</name>
</gene>
<keyword evidence="2" id="KW-1185">Reference proteome</keyword>
<proteinExistence type="predicted"/>
<evidence type="ECO:0000313" key="1">
    <source>
        <dbReference type="EMBL" id="KAA8895835.1"/>
    </source>
</evidence>
<name>A0A5J5EJG8_9PEZI</name>
<evidence type="ECO:0000313" key="2">
    <source>
        <dbReference type="Proteomes" id="UP000326924"/>
    </source>
</evidence>